<accession>A0A501WJQ4</accession>
<dbReference type="EMBL" id="VFRR01000027">
    <property type="protein sequence ID" value="TPE49002.1"/>
    <property type="molecule type" value="Genomic_DNA"/>
</dbReference>
<proteinExistence type="predicted"/>
<gene>
    <name evidence="1" type="ORF">FJM67_12455</name>
</gene>
<reference evidence="1 2" key="1">
    <citation type="submission" date="2019-06" db="EMBL/GenBank/DDBJ databases">
        <title>A novel bacterium of genus Marinomonas, isolated from coastal sand.</title>
        <authorList>
            <person name="Huang H."/>
            <person name="Mo K."/>
            <person name="Hu Y."/>
        </authorList>
    </citation>
    <scope>NUCLEOTIDE SEQUENCE [LARGE SCALE GENOMIC DNA]</scope>
    <source>
        <strain evidence="1 2">HB171799</strain>
    </source>
</reference>
<protein>
    <recommendedName>
        <fullName evidence="3">ParB/Sulfiredoxin domain-containing protein</fullName>
    </recommendedName>
</protein>
<dbReference type="Proteomes" id="UP000315901">
    <property type="component" value="Unassembled WGS sequence"/>
</dbReference>
<organism evidence="1 2">
    <name type="scientific">Maribrevibacterium harenarium</name>
    <dbReference type="NCBI Taxonomy" id="2589817"/>
    <lineage>
        <taxon>Bacteria</taxon>
        <taxon>Pseudomonadati</taxon>
        <taxon>Pseudomonadota</taxon>
        <taxon>Gammaproteobacteria</taxon>
        <taxon>Oceanospirillales</taxon>
        <taxon>Oceanospirillaceae</taxon>
        <taxon>Maribrevibacterium</taxon>
    </lineage>
</organism>
<name>A0A501WJQ4_9GAMM</name>
<comment type="caution">
    <text evidence="1">The sequence shown here is derived from an EMBL/GenBank/DDBJ whole genome shotgun (WGS) entry which is preliminary data.</text>
</comment>
<dbReference type="AlphaFoldDB" id="A0A501WJQ4"/>
<evidence type="ECO:0000313" key="2">
    <source>
        <dbReference type="Proteomes" id="UP000315901"/>
    </source>
</evidence>
<keyword evidence="2" id="KW-1185">Reference proteome</keyword>
<sequence length="400" mass="45663">MALKKRRTVPEDLKKFMDSDFGEDNAPKARPINQSSTYLQAAELAYDSLKKNGGSIPPTTFTNDDGTVVKLTPEFIEIPFSELEEKTLISNLNPRLWIETEYNDLTLSDQIETAGIRNLSAGYMLDGDSCISIANGGTRRNIAISLYRRKGINKTYPLVYYRITAENLWVVRQLVDDSEYGRKFNTIENALRLRAVYEAQVDPNLSDLMRAFDLATGNSISRPYCKQLLLFSLFLPYISPYFLRHFSRSEDITAKIMGLVFEFVTGHKMSTLDLSDPNNRTPYNIRHDLDRHIKSLVIDEKVLELDKLLSNGNKHRVTITKLLTERLSPKKIDDAPKQESNEQGILSGQTHVGFSLSYSREDYDSDEIAVIRSVIERHKEQLLELQRIIDKEIAQALTQT</sequence>
<evidence type="ECO:0000313" key="1">
    <source>
        <dbReference type="EMBL" id="TPE49002.1"/>
    </source>
</evidence>
<evidence type="ECO:0008006" key="3">
    <source>
        <dbReference type="Google" id="ProtNLM"/>
    </source>
</evidence>
<dbReference type="RefSeq" id="WP_140589759.1">
    <property type="nucleotide sequence ID" value="NZ_VFRR01000027.1"/>
</dbReference>